<proteinExistence type="predicted"/>
<accession>A0A0Q9ZMB7</accession>
<gene>
    <name evidence="1" type="ORF">APR42_16000</name>
</gene>
<dbReference type="Proteomes" id="UP000051643">
    <property type="component" value="Unassembled WGS sequence"/>
</dbReference>
<dbReference type="EMBL" id="LKTP01000007">
    <property type="protein sequence ID" value="KRG29635.1"/>
    <property type="molecule type" value="Genomic_DNA"/>
</dbReference>
<dbReference type="RefSeq" id="WP_057481256.1">
    <property type="nucleotide sequence ID" value="NZ_BMWR01000001.1"/>
</dbReference>
<organism evidence="1 2">
    <name type="scientific">Salegentibacter mishustinae</name>
    <dbReference type="NCBI Taxonomy" id="270918"/>
    <lineage>
        <taxon>Bacteria</taxon>
        <taxon>Pseudomonadati</taxon>
        <taxon>Bacteroidota</taxon>
        <taxon>Flavobacteriia</taxon>
        <taxon>Flavobacteriales</taxon>
        <taxon>Flavobacteriaceae</taxon>
        <taxon>Salegentibacter</taxon>
    </lineage>
</organism>
<evidence type="ECO:0000313" key="1">
    <source>
        <dbReference type="EMBL" id="KRG29635.1"/>
    </source>
</evidence>
<comment type="caution">
    <text evidence="1">The sequence shown here is derived from an EMBL/GenBank/DDBJ whole genome shotgun (WGS) entry which is preliminary data.</text>
</comment>
<keyword evidence="2" id="KW-1185">Reference proteome</keyword>
<dbReference type="OrthoDB" id="1450606at2"/>
<evidence type="ECO:0000313" key="2">
    <source>
        <dbReference type="Proteomes" id="UP000051643"/>
    </source>
</evidence>
<name>A0A0Q9ZMB7_9FLAO</name>
<protein>
    <submittedName>
        <fullName evidence="1">Uncharacterized protein</fullName>
    </submittedName>
</protein>
<sequence length="113" mass="13169">MLELGKVFLPTWLSYDPETNLISLDLPEIHTPDYFKNVFYSLQLAFSCTRVTVMYYGEDDTYLSQVLYFEDWEIAGGDLESESFGKIQERALKALGNYIPDLNKEVFDLFNEE</sequence>
<reference evidence="1" key="1">
    <citation type="submission" date="2015-10" db="EMBL/GenBank/DDBJ databases">
        <title>Draft genome sequence of Salegentibacter mishustinae KCTC 12263.</title>
        <authorList>
            <person name="Lin W."/>
            <person name="Zheng Q."/>
        </authorList>
    </citation>
    <scope>NUCLEOTIDE SEQUENCE [LARGE SCALE GENOMIC DNA]</scope>
    <source>
        <strain evidence="1">KCTC 12263</strain>
    </source>
</reference>
<dbReference type="AlphaFoldDB" id="A0A0Q9ZMB7"/>